<comment type="similarity">
    <text evidence="1">Belongs to the histidine acid phosphatase family.</text>
</comment>
<accession>A0A915EN56</accession>
<dbReference type="InterPro" id="IPR029033">
    <property type="entry name" value="His_PPase_superfam"/>
</dbReference>
<dbReference type="PANTHER" id="PTHR11567:SF110">
    <property type="entry name" value="2-PHOSPHOXYLOSE PHOSPHATASE 1"/>
    <property type="match status" value="1"/>
</dbReference>
<dbReference type="CDD" id="cd07061">
    <property type="entry name" value="HP_HAP_like"/>
    <property type="match status" value="1"/>
</dbReference>
<sequence length="431" mass="48948">MRGHLRCLAWLAITSVGLFTFVVWNMQNDANIQEQTRQSSTTSVSSVFKQFCQFLEDPLKGSEGRAPDGFKLTGLLITFRHGERSPVVQLKADAVHPDCSAYFNVDRHSFDVYQSVIRSKDFKKFLKTDVNFNKFPVVPERSKCQLGRMTAEGALQLVRLGNYLRHEYASTGFFKGLQKEDVFLVSSMYPRTFHIVLNACKTTFFCGSKGTEFLDKAPSKLRQRLTDLVDLLGVKVLEHPLEFVDALLGRYACRRLPLPCNKHGDCITYQDFKEANLEAIDIVKRLTINATLGSTARRLFVAEAYPILKDLVHMIQQIRNKNFQNKQIRVYSGHDVTLWPLVFVLGLANNTQDITYASRIVFEIYQATGKDALQNLPYLRVVVNGVDRTGDIDFCKPLQLGLCSAIRLEHFLKTEFFNLAGVDNFEGLCKS</sequence>
<keyword evidence="6" id="KW-0472">Membrane</keyword>
<organism evidence="7 8">
    <name type="scientific">Ditylenchus dipsaci</name>
    <dbReference type="NCBI Taxonomy" id="166011"/>
    <lineage>
        <taxon>Eukaryota</taxon>
        <taxon>Metazoa</taxon>
        <taxon>Ecdysozoa</taxon>
        <taxon>Nematoda</taxon>
        <taxon>Chromadorea</taxon>
        <taxon>Rhabditida</taxon>
        <taxon>Tylenchina</taxon>
        <taxon>Tylenchomorpha</taxon>
        <taxon>Sphaerularioidea</taxon>
        <taxon>Anguinidae</taxon>
        <taxon>Anguininae</taxon>
        <taxon>Ditylenchus</taxon>
    </lineage>
</organism>
<dbReference type="AlphaFoldDB" id="A0A915EN56"/>
<keyword evidence="6" id="KW-0812">Transmembrane</keyword>
<dbReference type="SUPFAM" id="SSF53254">
    <property type="entry name" value="Phosphoglycerate mutase-like"/>
    <property type="match status" value="1"/>
</dbReference>
<dbReference type="GO" id="GO:0016791">
    <property type="term" value="F:phosphatase activity"/>
    <property type="evidence" value="ECO:0007669"/>
    <property type="project" value="TreeGrafter"/>
</dbReference>
<evidence type="ECO:0000256" key="1">
    <source>
        <dbReference type="ARBA" id="ARBA00005375"/>
    </source>
</evidence>
<proteinExistence type="inferred from homology"/>
<evidence type="ECO:0000256" key="6">
    <source>
        <dbReference type="SAM" id="Phobius"/>
    </source>
</evidence>
<dbReference type="InterPro" id="IPR050645">
    <property type="entry name" value="Histidine_acid_phosphatase"/>
</dbReference>
<protein>
    <recommendedName>
        <fullName evidence="4">2-phosphoxylose phosphatase 1</fullName>
    </recommendedName>
    <alternativeName>
        <fullName evidence="5">Acid phosphatase-like protein 2</fullName>
    </alternativeName>
</protein>
<dbReference type="InterPro" id="IPR000560">
    <property type="entry name" value="His_Pase_clade-2"/>
</dbReference>
<keyword evidence="7" id="KW-1185">Reference proteome</keyword>
<evidence type="ECO:0000256" key="2">
    <source>
        <dbReference type="ARBA" id="ARBA00022801"/>
    </source>
</evidence>
<dbReference type="WBParaSite" id="jg7121">
    <property type="protein sequence ID" value="jg7121"/>
    <property type="gene ID" value="jg7121"/>
</dbReference>
<comment type="catalytic activity">
    <reaction evidence="3">
        <text>3-O-[beta-D-GlcA-(1-&gt;3)-beta-D-Gal-(1-&gt;3)-beta-D-Gal-(1-&gt;4)-beta-D-2-O-P-Xyl]-L-seryl-[protein] + H2O = 3-O-(beta-D-GlcA-(1-&gt;3)-beta-D-Gal-(1-&gt;3)-beta-D-Gal-(1-&gt;4)-beta-D-Xyl)-L-seryl-[protein] + phosphate</text>
        <dbReference type="Rhea" id="RHEA:56512"/>
        <dbReference type="Rhea" id="RHEA-COMP:12573"/>
        <dbReference type="Rhea" id="RHEA-COMP:14559"/>
        <dbReference type="ChEBI" id="CHEBI:15377"/>
        <dbReference type="ChEBI" id="CHEBI:43474"/>
        <dbReference type="ChEBI" id="CHEBI:132093"/>
        <dbReference type="ChEBI" id="CHEBI:140495"/>
    </reaction>
</comment>
<feature type="transmembrane region" description="Helical" evidence="6">
    <location>
        <begin position="7"/>
        <end position="26"/>
    </location>
</feature>
<keyword evidence="2" id="KW-0378">Hydrolase</keyword>
<keyword evidence="6" id="KW-1133">Transmembrane helix</keyword>
<dbReference type="Pfam" id="PF00328">
    <property type="entry name" value="His_Phos_2"/>
    <property type="match status" value="2"/>
</dbReference>
<evidence type="ECO:0000313" key="7">
    <source>
        <dbReference type="Proteomes" id="UP000887574"/>
    </source>
</evidence>
<dbReference type="PANTHER" id="PTHR11567">
    <property type="entry name" value="ACID PHOSPHATASE-RELATED"/>
    <property type="match status" value="1"/>
</dbReference>
<evidence type="ECO:0000256" key="5">
    <source>
        <dbReference type="ARBA" id="ARBA00041499"/>
    </source>
</evidence>
<evidence type="ECO:0000256" key="4">
    <source>
        <dbReference type="ARBA" id="ARBA00040357"/>
    </source>
</evidence>
<evidence type="ECO:0000256" key="3">
    <source>
        <dbReference type="ARBA" id="ARBA00036311"/>
    </source>
</evidence>
<name>A0A915EN56_9BILA</name>
<evidence type="ECO:0000313" key="8">
    <source>
        <dbReference type="WBParaSite" id="jg7121"/>
    </source>
</evidence>
<dbReference type="Proteomes" id="UP000887574">
    <property type="component" value="Unplaced"/>
</dbReference>
<dbReference type="Gene3D" id="3.40.50.1240">
    <property type="entry name" value="Phosphoglycerate mutase-like"/>
    <property type="match status" value="2"/>
</dbReference>
<reference evidence="8" key="1">
    <citation type="submission" date="2022-11" db="UniProtKB">
        <authorList>
            <consortium name="WormBaseParasite"/>
        </authorList>
    </citation>
    <scope>IDENTIFICATION</scope>
</reference>